<keyword evidence="2" id="KW-1185">Reference proteome</keyword>
<dbReference type="Proteomes" id="UP000663193">
    <property type="component" value="Chromosome 18"/>
</dbReference>
<organism evidence="1 2">
    <name type="scientific">Phaeosphaeria nodorum (strain SN15 / ATCC MYA-4574 / FGSC 10173)</name>
    <name type="common">Glume blotch fungus</name>
    <name type="synonym">Parastagonospora nodorum</name>
    <dbReference type="NCBI Taxonomy" id="321614"/>
    <lineage>
        <taxon>Eukaryota</taxon>
        <taxon>Fungi</taxon>
        <taxon>Dikarya</taxon>
        <taxon>Ascomycota</taxon>
        <taxon>Pezizomycotina</taxon>
        <taxon>Dothideomycetes</taxon>
        <taxon>Pleosporomycetidae</taxon>
        <taxon>Pleosporales</taxon>
        <taxon>Pleosporineae</taxon>
        <taxon>Phaeosphaeriaceae</taxon>
        <taxon>Parastagonospora</taxon>
    </lineage>
</organism>
<protein>
    <submittedName>
        <fullName evidence="1">Uncharacterized protein</fullName>
    </submittedName>
</protein>
<reference evidence="2" key="1">
    <citation type="journal article" date="2021" name="BMC Genomics">
        <title>Chromosome-level genome assembly and manually-curated proteome of model necrotroph Parastagonospora nodorum Sn15 reveals a genome-wide trove of candidate effector homologs, and redundancy of virulence-related functions within an accessory chromosome.</title>
        <authorList>
            <person name="Bertazzoni S."/>
            <person name="Jones D.A.B."/>
            <person name="Phan H.T."/>
            <person name="Tan K.-C."/>
            <person name="Hane J.K."/>
        </authorList>
    </citation>
    <scope>NUCLEOTIDE SEQUENCE [LARGE SCALE GENOMIC DNA]</scope>
    <source>
        <strain evidence="2">SN15 / ATCC MYA-4574 / FGSC 10173)</strain>
    </source>
</reference>
<sequence length="50" mass="5845">MKRMPLFLFDLRQAWIWREAIGGLRRFQKERVEIYSASEVGELGGGDEDS</sequence>
<dbReference type="AlphaFoldDB" id="A0A7U2I8Q1"/>
<evidence type="ECO:0000313" key="2">
    <source>
        <dbReference type="Proteomes" id="UP000663193"/>
    </source>
</evidence>
<evidence type="ECO:0000313" key="1">
    <source>
        <dbReference type="EMBL" id="QRD05305.1"/>
    </source>
</evidence>
<dbReference type="VEuPathDB" id="FungiDB:JI435_422230"/>
<accession>A0A7U2I8Q1</accession>
<gene>
    <name evidence="1" type="ORF">JI435_422230</name>
</gene>
<proteinExistence type="predicted"/>
<dbReference type="EMBL" id="CP069040">
    <property type="protein sequence ID" value="QRD05305.1"/>
    <property type="molecule type" value="Genomic_DNA"/>
</dbReference>
<name>A0A7U2I8Q1_PHANO</name>